<dbReference type="Proteomes" id="UP000426424">
    <property type="component" value="Chromosome"/>
</dbReference>
<dbReference type="AlphaFoldDB" id="A0A6I6EF38"/>
<evidence type="ECO:0000313" key="1">
    <source>
        <dbReference type="EMBL" id="QGU33866.1"/>
    </source>
</evidence>
<evidence type="ECO:0000313" key="2">
    <source>
        <dbReference type="Proteomes" id="UP000426424"/>
    </source>
</evidence>
<dbReference type="KEGG" id="ttp:E6P07_13310"/>
<keyword evidence="2" id="KW-1185">Reference proteome</keyword>
<organism evidence="1 2">
    <name type="scientific">Thermochromatium tepidum ATCC 43061</name>
    <dbReference type="NCBI Taxonomy" id="316276"/>
    <lineage>
        <taxon>Bacteria</taxon>
        <taxon>Pseudomonadati</taxon>
        <taxon>Pseudomonadota</taxon>
        <taxon>Gammaproteobacteria</taxon>
        <taxon>Chromatiales</taxon>
        <taxon>Chromatiaceae</taxon>
        <taxon>Thermochromatium</taxon>
    </lineage>
</organism>
<name>A0A6I6EF38_THETI</name>
<sequence>MPIEYSKNTARFTDIVSVEEAEGLLEWLQGQKKPQVDFSACTHLHAANLQVLMAARPAIAAWPQDEAFAHWLRNALTQGE</sequence>
<protein>
    <submittedName>
        <fullName evidence="1">Uncharacterized protein</fullName>
    </submittedName>
</protein>
<reference evidence="1 2" key="1">
    <citation type="submission" date="2019-12" db="EMBL/GenBank/DDBJ databases">
        <title>The complete genome of the thermophilic, anoxygenic phototrophic gammaproteobacterium Thermochromatium tepidum.</title>
        <authorList>
            <person name="Sattley W.M."/>
            <person name="Swingley W.D."/>
            <person name="Burchell B.M."/>
            <person name="Gurbani S.A."/>
            <person name="Kujawa C.M."/>
            <person name="Nuccio D.A."/>
            <person name="Schladweiler J."/>
            <person name="Shaffer K.N."/>
            <person name="Stokes L.M."/>
            <person name="Touchman J.W."/>
            <person name="Blankenship R.E."/>
            <person name="Madigan M.T."/>
        </authorList>
    </citation>
    <scope>NUCLEOTIDE SEQUENCE [LARGE SCALE GENOMIC DNA]</scope>
    <source>
        <strain evidence="1 2">ATCC 43061</strain>
    </source>
</reference>
<dbReference type="OrthoDB" id="7585928at2"/>
<proteinExistence type="predicted"/>
<dbReference type="EMBL" id="CP039268">
    <property type="protein sequence ID" value="QGU33866.1"/>
    <property type="molecule type" value="Genomic_DNA"/>
</dbReference>
<dbReference type="RefSeq" id="WP_153976050.1">
    <property type="nucleotide sequence ID" value="NZ_CP039268.1"/>
</dbReference>
<gene>
    <name evidence="1" type="ORF">E6P07_13310</name>
</gene>
<accession>A0A6I6EF38</accession>